<sequence length="257" mass="26513">MNAGRRRRANRDGRDGTGVCEAAGRTARDGAGGGNPEVHMLVEARFQGPDGSGNGGWSAGIFAALIDDRGPVEVTLRRPPPLDTPLAAADGEVRDPDGHLVAQVRRVEPVDAVVPPVDPATAAEAARAYPGLVDHPFPRCYVCGPANPDGLRIFPGRLPDGRTAAPFRAPAAVVPATVWAALDCPGGWAVLAPGRPYVLGRIAAQVTALPRPGDECVVTGIAVGSEGRRAEVHTSLYGADGALLGRARATWVALPTA</sequence>
<dbReference type="AlphaFoldDB" id="A0A1C4TYG9"/>
<dbReference type="SUPFAM" id="SSF54637">
    <property type="entry name" value="Thioesterase/thiol ester dehydrase-isomerase"/>
    <property type="match status" value="1"/>
</dbReference>
<reference evidence="3" key="1">
    <citation type="submission" date="2016-06" db="EMBL/GenBank/DDBJ databases">
        <authorList>
            <person name="Varghese N."/>
        </authorList>
    </citation>
    <scope>NUCLEOTIDE SEQUENCE [LARGE SCALE GENOMIC DNA]</scope>
    <source>
        <strain evidence="3">DSM 45555</strain>
    </source>
</reference>
<dbReference type="Gene3D" id="3.10.129.10">
    <property type="entry name" value="Hotdog Thioesterase"/>
    <property type="match status" value="1"/>
</dbReference>
<evidence type="ECO:0000313" key="2">
    <source>
        <dbReference type="EMBL" id="SCE64439.1"/>
    </source>
</evidence>
<evidence type="ECO:0008006" key="4">
    <source>
        <dbReference type="Google" id="ProtNLM"/>
    </source>
</evidence>
<protein>
    <recommendedName>
        <fullName evidence="4">Acyl-CoA thioesterase</fullName>
    </recommendedName>
</protein>
<organism evidence="2 3">
    <name type="scientific">Micromonospora marina</name>
    <dbReference type="NCBI Taxonomy" id="307120"/>
    <lineage>
        <taxon>Bacteria</taxon>
        <taxon>Bacillati</taxon>
        <taxon>Actinomycetota</taxon>
        <taxon>Actinomycetes</taxon>
        <taxon>Micromonosporales</taxon>
        <taxon>Micromonosporaceae</taxon>
        <taxon>Micromonospora</taxon>
    </lineage>
</organism>
<gene>
    <name evidence="2" type="ORF">GA0070215_10179</name>
</gene>
<feature type="region of interest" description="Disordered" evidence="1">
    <location>
        <begin position="1"/>
        <end position="34"/>
    </location>
</feature>
<evidence type="ECO:0000256" key="1">
    <source>
        <dbReference type="SAM" id="MobiDB-lite"/>
    </source>
</evidence>
<accession>A0A1C4TYG9</accession>
<dbReference type="InterPro" id="IPR029069">
    <property type="entry name" value="HotDog_dom_sf"/>
</dbReference>
<name>A0A1C4TYG9_9ACTN</name>
<dbReference type="EMBL" id="FMCV01000001">
    <property type="protein sequence ID" value="SCE64439.1"/>
    <property type="molecule type" value="Genomic_DNA"/>
</dbReference>
<dbReference type="Proteomes" id="UP000198551">
    <property type="component" value="Unassembled WGS sequence"/>
</dbReference>
<keyword evidence="3" id="KW-1185">Reference proteome</keyword>
<proteinExistence type="predicted"/>
<evidence type="ECO:0000313" key="3">
    <source>
        <dbReference type="Proteomes" id="UP000198551"/>
    </source>
</evidence>